<dbReference type="InterPro" id="IPR036514">
    <property type="entry name" value="SGNH_hydro_sf"/>
</dbReference>
<name>A0A4Q1BN79_TREME</name>
<reference evidence="1 2" key="1">
    <citation type="submission" date="2016-06" db="EMBL/GenBank/DDBJ databases">
        <title>Evolution of pathogenesis and genome organization in the Tremellales.</title>
        <authorList>
            <person name="Cuomo C."/>
            <person name="Litvintseva A."/>
            <person name="Heitman J."/>
            <person name="Chen Y."/>
            <person name="Sun S."/>
            <person name="Springer D."/>
            <person name="Dromer F."/>
            <person name="Young S."/>
            <person name="Zeng Q."/>
            <person name="Chapman S."/>
            <person name="Gujja S."/>
            <person name="Saif S."/>
            <person name="Birren B."/>
        </authorList>
    </citation>
    <scope>NUCLEOTIDE SEQUENCE [LARGE SCALE GENOMIC DNA]</scope>
    <source>
        <strain evidence="1 2">ATCC 28783</strain>
    </source>
</reference>
<dbReference type="EMBL" id="SDIL01000033">
    <property type="protein sequence ID" value="RXK39296.1"/>
    <property type="molecule type" value="Genomic_DNA"/>
</dbReference>
<dbReference type="OrthoDB" id="544608at2759"/>
<proteinExistence type="predicted"/>
<gene>
    <name evidence="1" type="ORF">M231_03375</name>
</gene>
<dbReference type="CDD" id="cd00229">
    <property type="entry name" value="SGNH_hydrolase"/>
    <property type="match status" value="1"/>
</dbReference>
<sequence length="387" mass="43179">MKGSLHRLRQLLHKLLRGETITITAIGGSITAGHHVNDDEVWFERFAEWLRGFVGSKSQVIAVNGAAPEEADLVIVELAVNDEAILEHVENMENLLRGLVELPHRPAIVLAEAMAFSNGGMGGGGGRMHLSVLLDLARTMLTFQTCSTILWSESSSAYVHCLHTDPSSYWGNPDTRHFNARGHRDLGMLLASLLRDAACDMLLDPVDDQEVGALMPGMWTMPYEYGQLPRMRVQDGWNPNLDHFVPPFKPICLSTRSSDPRFNLTPTYTDGWEHWVHPDYRDKPYIMATEPGSRVSFELETNVGVIKMYSLRSRTFGLGTIVCWVDDDVDKGVTVTGWWDNDMNIGRFATIRNDLTAGRHTLTCEVSQETSDPGGGHEFRIISVMSV</sequence>
<evidence type="ECO:0000313" key="1">
    <source>
        <dbReference type="EMBL" id="RXK39296.1"/>
    </source>
</evidence>
<dbReference type="VEuPathDB" id="FungiDB:TREMEDRAFT_73476"/>
<evidence type="ECO:0000313" key="2">
    <source>
        <dbReference type="Proteomes" id="UP000289152"/>
    </source>
</evidence>
<accession>A0A4Q1BN79</accession>
<comment type="caution">
    <text evidence="1">The sequence shown here is derived from an EMBL/GenBank/DDBJ whole genome shotgun (WGS) entry which is preliminary data.</text>
</comment>
<organism evidence="1 2">
    <name type="scientific">Tremella mesenterica</name>
    <name type="common">Jelly fungus</name>
    <dbReference type="NCBI Taxonomy" id="5217"/>
    <lineage>
        <taxon>Eukaryota</taxon>
        <taxon>Fungi</taxon>
        <taxon>Dikarya</taxon>
        <taxon>Basidiomycota</taxon>
        <taxon>Agaricomycotina</taxon>
        <taxon>Tremellomycetes</taxon>
        <taxon>Tremellales</taxon>
        <taxon>Tremellaceae</taxon>
        <taxon>Tremella</taxon>
    </lineage>
</organism>
<protein>
    <recommendedName>
        <fullName evidence="3">SGNH hydrolase-type esterase domain-containing protein</fullName>
    </recommendedName>
</protein>
<dbReference type="SUPFAM" id="SSF52266">
    <property type="entry name" value="SGNH hydrolase"/>
    <property type="match status" value="1"/>
</dbReference>
<dbReference type="InParanoid" id="A0A4Q1BN79"/>
<dbReference type="AlphaFoldDB" id="A0A4Q1BN79"/>
<dbReference type="PANTHER" id="PTHR34407:SF1">
    <property type="entry name" value="SGNH HYDROLASE-TYPE ESTERASE DOMAIN-CONTAINING PROTEIN"/>
    <property type="match status" value="1"/>
</dbReference>
<dbReference type="Proteomes" id="UP000289152">
    <property type="component" value="Unassembled WGS sequence"/>
</dbReference>
<keyword evidence="2" id="KW-1185">Reference proteome</keyword>
<dbReference type="PANTHER" id="PTHR34407">
    <property type="entry name" value="EXPRESSED PROTEIN"/>
    <property type="match status" value="1"/>
</dbReference>
<evidence type="ECO:0008006" key="3">
    <source>
        <dbReference type="Google" id="ProtNLM"/>
    </source>
</evidence>
<dbReference type="Gene3D" id="3.40.50.1110">
    <property type="entry name" value="SGNH hydrolase"/>
    <property type="match status" value="1"/>
</dbReference>